<dbReference type="AlphaFoldDB" id="A0A0K1XE96"/>
<dbReference type="Proteomes" id="UP000063953">
    <property type="component" value="Chromosome"/>
</dbReference>
<name>A0A0K1XE96_9GAMM</name>
<evidence type="ECO:0000313" key="2">
    <source>
        <dbReference type="Proteomes" id="UP000063953"/>
    </source>
</evidence>
<dbReference type="EMBL" id="CP012365">
    <property type="protein sequence ID" value="AKX59497.1"/>
    <property type="molecule type" value="Genomic_DNA"/>
</dbReference>
<accession>A0A0K1XE96</accession>
<organism evidence="1 2">
    <name type="scientific">Thiopseudomonas alkaliphila</name>
    <dbReference type="NCBI Taxonomy" id="1697053"/>
    <lineage>
        <taxon>Bacteria</taxon>
        <taxon>Pseudomonadati</taxon>
        <taxon>Pseudomonadota</taxon>
        <taxon>Gammaproteobacteria</taxon>
        <taxon>Pseudomonadales</taxon>
        <taxon>Pseudomonadaceae</taxon>
        <taxon>Thiopseudomonas</taxon>
    </lineage>
</organism>
<proteinExistence type="predicted"/>
<keyword evidence="2" id="KW-1185">Reference proteome</keyword>
<reference evidence="1 2" key="1">
    <citation type="journal article" date="2015" name="Genome Announc.">
        <title>Genome Sequences of Oblitimonas alkaliphila gen. nov. sp. nov. (Proposed), a Novel Bacterium of the Pseudomonadaceae Family.</title>
        <authorList>
            <person name="Lauer A.C."/>
            <person name="Nicholson A.C."/>
            <person name="Humrighouse B.W."/>
            <person name="Emery B."/>
            <person name="Drobish A."/>
            <person name="Juieng P."/>
            <person name="Loparev V."/>
            <person name="McQuiston J.R."/>
        </authorList>
    </citation>
    <scope>NUCLEOTIDE SEQUENCE [LARGE SCALE GENOMIC DNA]</scope>
    <source>
        <strain evidence="1 2">E5571</strain>
    </source>
</reference>
<evidence type="ECO:0000313" key="1">
    <source>
        <dbReference type="EMBL" id="AKX59497.1"/>
    </source>
</evidence>
<gene>
    <name evidence="1" type="ORF">AKN88_05780</name>
</gene>
<protein>
    <submittedName>
        <fullName evidence="1">Uncharacterized protein</fullName>
    </submittedName>
</protein>
<sequence>MVRANTITQKFWAVLIEAKASRLEVATYTKISSYLALLILKSHQQHPSRYPLDQRPVRGYSFFRLLIFGTVMSYGTKTRFHPNFILRPTKVVQQR</sequence>